<evidence type="ECO:0000313" key="4">
    <source>
        <dbReference type="Proteomes" id="UP000243528"/>
    </source>
</evidence>
<protein>
    <submittedName>
        <fullName evidence="3">Helix-turn-helix protein</fullName>
    </submittedName>
</protein>
<proteinExistence type="predicted"/>
<feature type="domain" description="DUF5753" evidence="2">
    <location>
        <begin position="112"/>
        <end position="289"/>
    </location>
</feature>
<keyword evidence="4" id="KW-1185">Reference proteome</keyword>
<dbReference type="EMBL" id="PYGE01000027">
    <property type="protein sequence ID" value="PSK96073.1"/>
    <property type="molecule type" value="Genomic_DNA"/>
</dbReference>
<dbReference type="Pfam" id="PF13560">
    <property type="entry name" value="HTH_31"/>
    <property type="match status" value="1"/>
</dbReference>
<accession>A0A2P8DFT5</accession>
<dbReference type="InterPro" id="IPR010982">
    <property type="entry name" value="Lambda_DNA-bd_dom_sf"/>
</dbReference>
<gene>
    <name evidence="3" type="ORF">CLV30_12714</name>
</gene>
<comment type="caution">
    <text evidence="3">The sequence shown here is derived from an EMBL/GenBank/DDBJ whole genome shotgun (WGS) entry which is preliminary data.</text>
</comment>
<feature type="region of interest" description="Disordered" evidence="1">
    <location>
        <begin position="1"/>
        <end position="21"/>
    </location>
</feature>
<dbReference type="SUPFAM" id="SSF47413">
    <property type="entry name" value="lambda repressor-like DNA-binding domains"/>
    <property type="match status" value="1"/>
</dbReference>
<dbReference type="Gene3D" id="1.10.260.40">
    <property type="entry name" value="lambda repressor-like DNA-binding domains"/>
    <property type="match status" value="1"/>
</dbReference>
<dbReference type="Proteomes" id="UP000243528">
    <property type="component" value="Unassembled WGS sequence"/>
</dbReference>
<evidence type="ECO:0000313" key="3">
    <source>
        <dbReference type="EMBL" id="PSK96073.1"/>
    </source>
</evidence>
<evidence type="ECO:0000259" key="2">
    <source>
        <dbReference type="Pfam" id="PF19054"/>
    </source>
</evidence>
<dbReference type="AlphaFoldDB" id="A0A2P8DFT5"/>
<dbReference type="CDD" id="cd00093">
    <property type="entry name" value="HTH_XRE"/>
    <property type="match status" value="1"/>
</dbReference>
<reference evidence="3 4" key="1">
    <citation type="submission" date="2018-03" db="EMBL/GenBank/DDBJ databases">
        <title>Genomic Encyclopedia of Archaeal and Bacterial Type Strains, Phase II (KMG-II): from individual species to whole genera.</title>
        <authorList>
            <person name="Goeker M."/>
        </authorList>
    </citation>
    <scope>NUCLEOTIDE SEQUENCE [LARGE SCALE GENOMIC DNA]</scope>
    <source>
        <strain evidence="3 4">DSM 45211</strain>
    </source>
</reference>
<dbReference type="Pfam" id="PF19054">
    <property type="entry name" value="DUF5753"/>
    <property type="match status" value="1"/>
</dbReference>
<sequence length="295" mass="32939">MMTMSPADKAGDGAQSGAPTARRMVLGAQLRRLRESAGVSRADAGYQIRSSESKMSRIELGRVGFKERDVADLLTMYGVDDPAEREAFLEMVKQSSQPGWWHRYSDVIPTWFTDYVGLEESAARIQTYELQFVPGLLQTQDYATAVFEHGGMQSGEEVEQRLQLRLRRQKNLARPDAPRLWAVIDESVLFRPIGGPAVLKAQLGSLLEASDIPNVSLQILPYVNSGYAAEGSFTILRFAESELPTIVYVEHLTGSIYLDQVKDVESYGRAIDRLAVDSMTPDESRDYIAKRRAEI</sequence>
<dbReference type="GO" id="GO:0003677">
    <property type="term" value="F:DNA binding"/>
    <property type="evidence" value="ECO:0007669"/>
    <property type="project" value="InterPro"/>
</dbReference>
<name>A0A2P8DFT5_9ACTN</name>
<evidence type="ECO:0000256" key="1">
    <source>
        <dbReference type="SAM" id="MobiDB-lite"/>
    </source>
</evidence>
<organism evidence="3 4">
    <name type="scientific">Haloactinopolyspora alba</name>
    <dbReference type="NCBI Taxonomy" id="648780"/>
    <lineage>
        <taxon>Bacteria</taxon>
        <taxon>Bacillati</taxon>
        <taxon>Actinomycetota</taxon>
        <taxon>Actinomycetes</taxon>
        <taxon>Jiangellales</taxon>
        <taxon>Jiangellaceae</taxon>
        <taxon>Haloactinopolyspora</taxon>
    </lineage>
</organism>
<dbReference type="InterPro" id="IPR043917">
    <property type="entry name" value="DUF5753"/>
</dbReference>
<dbReference type="InterPro" id="IPR001387">
    <property type="entry name" value="Cro/C1-type_HTH"/>
</dbReference>